<evidence type="ECO:0000256" key="2">
    <source>
        <dbReference type="SAM" id="Phobius"/>
    </source>
</evidence>
<evidence type="ECO:0000256" key="1">
    <source>
        <dbReference type="ARBA" id="ARBA00001946"/>
    </source>
</evidence>
<dbReference type="InterPro" id="IPR035919">
    <property type="entry name" value="EAL_sf"/>
</dbReference>
<dbReference type="SUPFAM" id="SSF55073">
    <property type="entry name" value="Nucleotide cyclase"/>
    <property type="match status" value="1"/>
</dbReference>
<dbReference type="Gene3D" id="6.10.340.10">
    <property type="match status" value="1"/>
</dbReference>
<keyword evidence="2" id="KW-0812">Transmembrane</keyword>
<dbReference type="Pfam" id="PF00672">
    <property type="entry name" value="HAMP"/>
    <property type="match status" value="1"/>
</dbReference>
<dbReference type="AlphaFoldDB" id="A0A1B4V2I0"/>
<dbReference type="OrthoDB" id="9804951at2"/>
<dbReference type="Proteomes" id="UP000218899">
    <property type="component" value="Chromosome"/>
</dbReference>
<keyword evidence="2" id="KW-0472">Membrane</keyword>
<keyword evidence="2" id="KW-1133">Transmembrane helix</keyword>
<dbReference type="PROSITE" id="PS50883">
    <property type="entry name" value="EAL"/>
    <property type="match status" value="1"/>
</dbReference>
<evidence type="ECO:0000259" key="3">
    <source>
        <dbReference type="PROSITE" id="PS50883"/>
    </source>
</evidence>
<dbReference type="SMART" id="SM00052">
    <property type="entry name" value="EAL"/>
    <property type="match status" value="1"/>
</dbReference>
<evidence type="ECO:0000259" key="4">
    <source>
        <dbReference type="PROSITE" id="PS50885"/>
    </source>
</evidence>
<accession>A0A1B4V2I0</accession>
<dbReference type="PROSITE" id="PS50887">
    <property type="entry name" value="GGDEF"/>
    <property type="match status" value="1"/>
</dbReference>
<sequence length="782" mass="86577">MLLNRFSMRFSMVVTIVAMGALAIGLVLVTASIYREHAIENERAALVEQIRIRLNDTRTHLDNESRGLAMSAADHPRLAKALASRDASVLGEVLAGVFRYNAVLNGEIRPVELHVYDADLKPIAGRLPGGVAPARAALCEHLVGVARRRQGAGRLLSGNCLVQDRIYYSAILPLGQPTAGYLQVVVDLFKNLVDMESATGMPLRLSMTDGTSLYESPRWPDPNAMERTLVAQYALNAYTDSKTYVVVAMARDEQDFYATLAQTRNAVIGVAASVMLLFVLVALALLEKTAIAPLRALTDQLRLVRQDESHLGKRVEVSGNAEVVELARDFNEMTTKLEELYANLERMAFTDPLTQLPNRTLFHDRLQQTINAARREAKSFALFIMDLDRFKDINDTLGHHIGDRLLQQVALRLRGKLRESDTVARMGGDEFAILLPTVNGKHADMAARMLLQTLRAPFQIDDHNLDVGTSIGIALYPDHGIDAHTLTQRADVAMYAAKNAGCGHAFYDSRMDHHHPTRLALMGELRQAVEQEQFVLYYQPIVRLETDRVTSVEALVRWRHPSGELMLPERFLPLLEQTGLVRSLTRWVVHETLRTAADLRARGLAVPIGINLSVRDLQDPYLAEEFAEQLAVHQASPSWIELEVTESALLAEARTSLELLPRLSAMGFRILIDDFGTGYSSLASLKKLPFAAIKVDRSFIAGLLRDENDATIVRTSIDLAHNLGLEVVAEGVDDGDALARLRNRACDCVQGIYISRPLLADELIEWLAKSTWGLSPDAVGSS</sequence>
<dbReference type="Gene3D" id="3.20.20.450">
    <property type="entry name" value="EAL domain"/>
    <property type="match status" value="1"/>
</dbReference>
<protein>
    <recommendedName>
        <fullName evidence="8">Diguanylate cyclase</fullName>
    </recommendedName>
</protein>
<dbReference type="InterPro" id="IPR000160">
    <property type="entry name" value="GGDEF_dom"/>
</dbReference>
<evidence type="ECO:0000313" key="6">
    <source>
        <dbReference type="EMBL" id="BAU46652.1"/>
    </source>
</evidence>
<dbReference type="GO" id="GO:0007165">
    <property type="term" value="P:signal transduction"/>
    <property type="evidence" value="ECO:0007669"/>
    <property type="project" value="InterPro"/>
</dbReference>
<organism evidence="6 7">
    <name type="scientific">Sulfurifustis variabilis</name>
    <dbReference type="NCBI Taxonomy" id="1675686"/>
    <lineage>
        <taxon>Bacteria</taxon>
        <taxon>Pseudomonadati</taxon>
        <taxon>Pseudomonadota</taxon>
        <taxon>Gammaproteobacteria</taxon>
        <taxon>Acidiferrobacterales</taxon>
        <taxon>Acidiferrobacteraceae</taxon>
        <taxon>Sulfurifustis</taxon>
    </lineage>
</organism>
<feature type="transmembrane region" description="Helical" evidence="2">
    <location>
        <begin position="266"/>
        <end position="286"/>
    </location>
</feature>
<gene>
    <name evidence="6" type="ORF">SVA_0070</name>
</gene>
<dbReference type="PANTHER" id="PTHR44757">
    <property type="entry name" value="DIGUANYLATE CYCLASE DGCP"/>
    <property type="match status" value="1"/>
</dbReference>
<dbReference type="KEGG" id="sva:SVA_0070"/>
<dbReference type="EMBL" id="AP014936">
    <property type="protein sequence ID" value="BAU46652.1"/>
    <property type="molecule type" value="Genomic_DNA"/>
</dbReference>
<evidence type="ECO:0000259" key="5">
    <source>
        <dbReference type="PROSITE" id="PS50887"/>
    </source>
</evidence>
<feature type="domain" description="HAMP" evidence="4">
    <location>
        <begin position="288"/>
        <end position="342"/>
    </location>
</feature>
<dbReference type="FunFam" id="3.30.70.270:FF:000001">
    <property type="entry name" value="Diguanylate cyclase domain protein"/>
    <property type="match status" value="1"/>
</dbReference>
<feature type="transmembrane region" description="Helical" evidence="2">
    <location>
        <begin position="12"/>
        <end position="34"/>
    </location>
</feature>
<dbReference type="SMART" id="SM00267">
    <property type="entry name" value="GGDEF"/>
    <property type="match status" value="1"/>
</dbReference>
<dbReference type="InterPro" id="IPR003660">
    <property type="entry name" value="HAMP_dom"/>
</dbReference>
<dbReference type="SUPFAM" id="SSF141868">
    <property type="entry name" value="EAL domain-like"/>
    <property type="match status" value="1"/>
</dbReference>
<dbReference type="RefSeq" id="WP_096457165.1">
    <property type="nucleotide sequence ID" value="NZ_AP014936.1"/>
</dbReference>
<dbReference type="NCBIfam" id="TIGR00254">
    <property type="entry name" value="GGDEF"/>
    <property type="match status" value="1"/>
</dbReference>
<feature type="domain" description="GGDEF" evidence="5">
    <location>
        <begin position="378"/>
        <end position="510"/>
    </location>
</feature>
<dbReference type="InterPro" id="IPR029787">
    <property type="entry name" value="Nucleotide_cyclase"/>
</dbReference>
<dbReference type="InterPro" id="IPR001633">
    <property type="entry name" value="EAL_dom"/>
</dbReference>
<proteinExistence type="predicted"/>
<keyword evidence="7" id="KW-1185">Reference proteome</keyword>
<feature type="domain" description="EAL" evidence="3">
    <location>
        <begin position="518"/>
        <end position="771"/>
    </location>
</feature>
<dbReference type="CDD" id="cd01948">
    <property type="entry name" value="EAL"/>
    <property type="match status" value="1"/>
</dbReference>
<dbReference type="CDD" id="cd06225">
    <property type="entry name" value="HAMP"/>
    <property type="match status" value="1"/>
</dbReference>
<dbReference type="CDD" id="cd01949">
    <property type="entry name" value="GGDEF"/>
    <property type="match status" value="1"/>
</dbReference>
<dbReference type="InterPro" id="IPR052155">
    <property type="entry name" value="Biofilm_reg_signaling"/>
</dbReference>
<evidence type="ECO:0000313" key="7">
    <source>
        <dbReference type="Proteomes" id="UP000218899"/>
    </source>
</evidence>
<reference evidence="6 7" key="1">
    <citation type="submission" date="2015-08" db="EMBL/GenBank/DDBJ databases">
        <title>Complete genome sequence of Sulfurifustis variabilis.</title>
        <authorList>
            <person name="Miura A."/>
            <person name="Kojima H."/>
            <person name="Fukui M."/>
        </authorList>
    </citation>
    <scope>NUCLEOTIDE SEQUENCE [LARGE SCALE GENOMIC DNA]</scope>
    <source>
        <strain evidence="7">skN76</strain>
    </source>
</reference>
<dbReference type="SMART" id="SM00304">
    <property type="entry name" value="HAMP"/>
    <property type="match status" value="1"/>
</dbReference>
<dbReference type="GO" id="GO:0016020">
    <property type="term" value="C:membrane"/>
    <property type="evidence" value="ECO:0007669"/>
    <property type="project" value="InterPro"/>
</dbReference>
<dbReference type="InterPro" id="IPR043128">
    <property type="entry name" value="Rev_trsase/Diguanyl_cyclase"/>
</dbReference>
<name>A0A1B4V2I0_9GAMM</name>
<dbReference type="Pfam" id="PF00990">
    <property type="entry name" value="GGDEF"/>
    <property type="match status" value="1"/>
</dbReference>
<dbReference type="Pfam" id="PF00563">
    <property type="entry name" value="EAL"/>
    <property type="match status" value="1"/>
</dbReference>
<dbReference type="PROSITE" id="PS50885">
    <property type="entry name" value="HAMP"/>
    <property type="match status" value="1"/>
</dbReference>
<evidence type="ECO:0008006" key="8">
    <source>
        <dbReference type="Google" id="ProtNLM"/>
    </source>
</evidence>
<dbReference type="Gene3D" id="3.30.70.270">
    <property type="match status" value="1"/>
</dbReference>
<dbReference type="PANTHER" id="PTHR44757:SF2">
    <property type="entry name" value="BIOFILM ARCHITECTURE MAINTENANCE PROTEIN MBAA"/>
    <property type="match status" value="1"/>
</dbReference>
<comment type="cofactor">
    <cofactor evidence="1">
        <name>Mg(2+)</name>
        <dbReference type="ChEBI" id="CHEBI:18420"/>
    </cofactor>
</comment>
<dbReference type="GO" id="GO:0003824">
    <property type="term" value="F:catalytic activity"/>
    <property type="evidence" value="ECO:0007669"/>
    <property type="project" value="UniProtKB-ARBA"/>
</dbReference>